<organism evidence="2 3">
    <name type="scientific">Ensete ventricosum</name>
    <name type="common">Abyssinian banana</name>
    <name type="synonym">Musa ensete</name>
    <dbReference type="NCBI Taxonomy" id="4639"/>
    <lineage>
        <taxon>Eukaryota</taxon>
        <taxon>Viridiplantae</taxon>
        <taxon>Streptophyta</taxon>
        <taxon>Embryophyta</taxon>
        <taxon>Tracheophyta</taxon>
        <taxon>Spermatophyta</taxon>
        <taxon>Magnoliopsida</taxon>
        <taxon>Liliopsida</taxon>
        <taxon>Zingiberales</taxon>
        <taxon>Musaceae</taxon>
        <taxon>Ensete</taxon>
    </lineage>
</organism>
<evidence type="ECO:0000256" key="1">
    <source>
        <dbReference type="SAM" id="MobiDB-lite"/>
    </source>
</evidence>
<proteinExistence type="predicted"/>
<evidence type="ECO:0000313" key="2">
    <source>
        <dbReference type="EMBL" id="RRT66778.1"/>
    </source>
</evidence>
<dbReference type="AlphaFoldDB" id="A0A426ZS54"/>
<feature type="region of interest" description="Disordered" evidence="1">
    <location>
        <begin position="26"/>
        <end position="64"/>
    </location>
</feature>
<reference evidence="2 3" key="1">
    <citation type="journal article" date="2014" name="Agronomy (Basel)">
        <title>A Draft Genome Sequence for Ensete ventricosum, the Drought-Tolerant Tree Against Hunger.</title>
        <authorList>
            <person name="Harrison J."/>
            <person name="Moore K.A."/>
            <person name="Paszkiewicz K."/>
            <person name="Jones T."/>
            <person name="Grant M."/>
            <person name="Ambacheew D."/>
            <person name="Muzemil S."/>
            <person name="Studholme D.J."/>
        </authorList>
    </citation>
    <scope>NUCLEOTIDE SEQUENCE [LARGE SCALE GENOMIC DNA]</scope>
</reference>
<evidence type="ECO:0000313" key="3">
    <source>
        <dbReference type="Proteomes" id="UP000287651"/>
    </source>
</evidence>
<sequence>MMSGDGAGSGSTVPSMASVPAIVDVGASTTEKRPSTGEGAGLRKHLRKSIPEQPADASGSTTCTLTEKGQGVVELKKVPEQGYTTRELYEVEDRAGAYKYFASIMMRLKSVDSEDPLVPRWSAISRSSQVWTEVPLAREYMQGGLHPTLANLDGARNDRARLEGDVLSLTEAATFLEVKLKAEGSKVVIAYKASRGFELGLEKMGRVSYEFEYRVALERPQGKHPEIVIKQDSFVECPDNANVEMDLNQPLMTMLPRRSNCPCNSF</sequence>
<comment type="caution">
    <text evidence="2">The sequence shown here is derived from an EMBL/GenBank/DDBJ whole genome shotgun (WGS) entry which is preliminary data.</text>
</comment>
<name>A0A426ZS54_ENSVE</name>
<protein>
    <submittedName>
        <fullName evidence="2">Uncharacterized protein</fullName>
    </submittedName>
</protein>
<accession>A0A426ZS54</accession>
<gene>
    <name evidence="2" type="ORF">B296_00039911</name>
</gene>
<dbReference type="EMBL" id="AMZH03005298">
    <property type="protein sequence ID" value="RRT66778.1"/>
    <property type="molecule type" value="Genomic_DNA"/>
</dbReference>
<dbReference type="Proteomes" id="UP000287651">
    <property type="component" value="Unassembled WGS sequence"/>
</dbReference>